<organism evidence="1 2">
    <name type="scientific">Bacillus cereus</name>
    <dbReference type="NCBI Taxonomy" id="1396"/>
    <lineage>
        <taxon>Bacteria</taxon>
        <taxon>Bacillati</taxon>
        <taxon>Bacillota</taxon>
        <taxon>Bacilli</taxon>
        <taxon>Bacillales</taxon>
        <taxon>Bacillaceae</taxon>
        <taxon>Bacillus</taxon>
        <taxon>Bacillus cereus group</taxon>
    </lineage>
</organism>
<protein>
    <submittedName>
        <fullName evidence="1">Uncharacterized protein</fullName>
    </submittedName>
</protein>
<accession>A0A164CTZ4</accession>
<name>A0A164CTZ4_BACCE</name>
<proteinExistence type="predicted"/>
<evidence type="ECO:0000313" key="2">
    <source>
        <dbReference type="Proteomes" id="UP000076501"/>
    </source>
</evidence>
<dbReference type="AlphaFoldDB" id="A0A164CTZ4"/>
<gene>
    <name evidence="1" type="ORF">B4082_4541</name>
</gene>
<sequence length="83" mass="9663">MIRSLWIHITELSGGKIENYSSYYTLKKLKKSGEILKIVRKNILKSQYKFNVFPERILLPQACEGRSPTIVGDEFRFGTAKHF</sequence>
<comment type="caution">
    <text evidence="1">The sequence shown here is derived from an EMBL/GenBank/DDBJ whole genome shotgun (WGS) entry which is preliminary data.</text>
</comment>
<evidence type="ECO:0000313" key="1">
    <source>
        <dbReference type="EMBL" id="KZD29434.1"/>
    </source>
</evidence>
<dbReference type="Proteomes" id="UP000076501">
    <property type="component" value="Unassembled WGS sequence"/>
</dbReference>
<dbReference type="EMBL" id="LJKA01000066">
    <property type="protein sequence ID" value="KZD29434.1"/>
    <property type="molecule type" value="Genomic_DNA"/>
</dbReference>
<dbReference type="PATRIC" id="fig|1396.539.peg.4665"/>
<reference evidence="1 2" key="1">
    <citation type="submission" date="2015-09" db="EMBL/GenBank/DDBJ databases">
        <title>Bacillus cereus food isolates.</title>
        <authorList>
            <person name="Boekhorst J."/>
        </authorList>
    </citation>
    <scope>NUCLEOTIDE SEQUENCE [LARGE SCALE GENOMIC DNA]</scope>
    <source>
        <strain evidence="1 2">B4082</strain>
    </source>
</reference>